<dbReference type="RefSeq" id="WP_230575036.1">
    <property type="nucleotide sequence ID" value="NZ_CAKJTI010000008.1"/>
</dbReference>
<dbReference type="InterPro" id="IPR012867">
    <property type="entry name" value="DUF1648"/>
</dbReference>
<dbReference type="EMBL" id="CAKJTI010000008">
    <property type="protein sequence ID" value="CAG9612931.1"/>
    <property type="molecule type" value="Genomic_DNA"/>
</dbReference>
<dbReference type="Proteomes" id="UP000789423">
    <property type="component" value="Unassembled WGS sequence"/>
</dbReference>
<accession>A0ABM8YB61</accession>
<feature type="domain" description="DUF1648" evidence="2">
    <location>
        <begin position="22"/>
        <end position="66"/>
    </location>
</feature>
<comment type="caution">
    <text evidence="3">The sequence shown here is derived from an EMBL/GenBank/DDBJ whole genome shotgun (WGS) entry which is preliminary data.</text>
</comment>
<evidence type="ECO:0000313" key="3">
    <source>
        <dbReference type="EMBL" id="CAG9612931.1"/>
    </source>
</evidence>
<organism evidence="3 4">
    <name type="scientific">Bacillus rhizoplanae</name>
    <dbReference type="NCBI Taxonomy" id="2880966"/>
    <lineage>
        <taxon>Bacteria</taxon>
        <taxon>Bacillati</taxon>
        <taxon>Bacillota</taxon>
        <taxon>Bacilli</taxon>
        <taxon>Bacillales</taxon>
        <taxon>Bacillaceae</taxon>
        <taxon>Bacillus</taxon>
    </lineage>
</organism>
<feature type="transmembrane region" description="Helical" evidence="1">
    <location>
        <begin position="12"/>
        <end position="33"/>
    </location>
</feature>
<proteinExistence type="predicted"/>
<protein>
    <recommendedName>
        <fullName evidence="2">DUF1648 domain-containing protein</fullName>
    </recommendedName>
</protein>
<keyword evidence="1" id="KW-0472">Membrane</keyword>
<evidence type="ECO:0000259" key="2">
    <source>
        <dbReference type="Pfam" id="PF07853"/>
    </source>
</evidence>
<evidence type="ECO:0000313" key="4">
    <source>
        <dbReference type="Proteomes" id="UP000789423"/>
    </source>
</evidence>
<gene>
    <name evidence="3" type="ORF">BACCIP111899_02109</name>
</gene>
<feature type="transmembrane region" description="Helical" evidence="1">
    <location>
        <begin position="59"/>
        <end position="76"/>
    </location>
</feature>
<sequence>MKKIVPRTNLERWLDGLSLFGIAVMLVYIGFIWPSLPHTIPTHFGFNGEADGFGGKGNIFIHPIVGLGLYILFHLLSRFPQLFNYPPHVTEEQKQQLYILSRTLLGWLQFEIIIFGVYSTWENAQIAMQREFGFSTISFVTFLIVLFSTMIFYIVRSLRESKKITL</sequence>
<keyword evidence="4" id="KW-1185">Reference proteome</keyword>
<name>A0ABM8YB61_9BACI</name>
<dbReference type="Pfam" id="PF07853">
    <property type="entry name" value="DUF1648"/>
    <property type="match status" value="1"/>
</dbReference>
<reference evidence="3 4" key="1">
    <citation type="submission" date="2021-10" db="EMBL/GenBank/DDBJ databases">
        <authorList>
            <person name="Criscuolo A."/>
        </authorList>
    </citation>
    <scope>NUCLEOTIDE SEQUENCE [LARGE SCALE GENOMIC DNA]</scope>
    <source>
        <strain evidence="4">CIP 111899</strain>
    </source>
</reference>
<feature type="transmembrane region" description="Helical" evidence="1">
    <location>
        <begin position="97"/>
        <end position="121"/>
    </location>
</feature>
<keyword evidence="1" id="KW-0812">Transmembrane</keyword>
<feature type="transmembrane region" description="Helical" evidence="1">
    <location>
        <begin position="133"/>
        <end position="155"/>
    </location>
</feature>
<evidence type="ECO:0000256" key="1">
    <source>
        <dbReference type="SAM" id="Phobius"/>
    </source>
</evidence>
<keyword evidence="1" id="KW-1133">Transmembrane helix</keyword>